<dbReference type="SMART" id="SM00028">
    <property type="entry name" value="TPR"/>
    <property type="match status" value="4"/>
</dbReference>
<dbReference type="InterPro" id="IPR011990">
    <property type="entry name" value="TPR-like_helical_dom_sf"/>
</dbReference>
<keyword evidence="1" id="KW-0802">TPR repeat</keyword>
<dbReference type="Pfam" id="PF13424">
    <property type="entry name" value="TPR_12"/>
    <property type="match status" value="1"/>
</dbReference>
<dbReference type="PROSITE" id="PS50005">
    <property type="entry name" value="TPR"/>
    <property type="match status" value="1"/>
</dbReference>
<dbReference type="PANTHER" id="PTHR10098:SF108">
    <property type="entry name" value="TETRATRICOPEPTIDE REPEAT PROTEIN 28"/>
    <property type="match status" value="1"/>
</dbReference>
<dbReference type="OrthoDB" id="5521887at2"/>
<name>A0A2P8CR68_9ACTN</name>
<dbReference type="InterPro" id="IPR019734">
    <property type="entry name" value="TPR_rpt"/>
</dbReference>
<dbReference type="PANTHER" id="PTHR10098">
    <property type="entry name" value="RAPSYN-RELATED"/>
    <property type="match status" value="1"/>
</dbReference>
<dbReference type="Gene3D" id="1.25.40.10">
    <property type="entry name" value="Tetratricopeptide repeat domain"/>
    <property type="match status" value="2"/>
</dbReference>
<evidence type="ECO:0000256" key="2">
    <source>
        <dbReference type="SAM" id="MobiDB-lite"/>
    </source>
</evidence>
<reference evidence="3 4" key="1">
    <citation type="submission" date="2018-03" db="EMBL/GenBank/DDBJ databases">
        <title>Genomic Encyclopedia of Archaeal and Bacterial Type Strains, Phase II (KMG-II): from individual species to whole genera.</title>
        <authorList>
            <person name="Goeker M."/>
        </authorList>
    </citation>
    <scope>NUCLEOTIDE SEQUENCE [LARGE SCALE GENOMIC DNA]</scope>
    <source>
        <strain evidence="3 4">DSM 45312</strain>
    </source>
</reference>
<dbReference type="SUPFAM" id="SSF48452">
    <property type="entry name" value="TPR-like"/>
    <property type="match status" value="1"/>
</dbReference>
<comment type="caution">
    <text evidence="3">The sequence shown here is derived from an EMBL/GenBank/DDBJ whole genome shotgun (WGS) entry which is preliminary data.</text>
</comment>
<evidence type="ECO:0000256" key="1">
    <source>
        <dbReference type="PROSITE-ProRule" id="PRU00339"/>
    </source>
</evidence>
<keyword evidence="4" id="KW-1185">Reference proteome</keyword>
<evidence type="ECO:0000313" key="4">
    <source>
        <dbReference type="Proteomes" id="UP000240542"/>
    </source>
</evidence>
<dbReference type="AlphaFoldDB" id="A0A2P8CR68"/>
<dbReference type="RefSeq" id="WP_106586523.1">
    <property type="nucleotide sequence ID" value="NZ_PYGA01000031.1"/>
</dbReference>
<sequence length="362" mass="39201">MHLVGQPVPGRFGQHDLVRAFAADRALGGPDEADLDGARLRLVDYYLHTANLADRRLDPQRAHVDPEGPPDGCRPDTPADEGAAAAWLEREHRCLMAAQRMAADRGWDTRAWQLARVLDTFHWRQGRVGDHRAAWRIGLVAATRSGDLAAQTLAHRNLGQIHMQAREYAEGRHHLTEALALARRSGDRMTGAHIHLVLVRAHAEDGAPETGARHGEQALALYRELGAAGWEASARNQLGVLALQRGLLAQAREHCEAALALHRGQAGRSGEAETLDSLGSIAHARQDYEAAADYYHRALDLTRELGHAALQADALAGLGAACAAAGRSADAQRSWHKAAALYRAQQRTAEADEVGARLARLG</sequence>
<gene>
    <name evidence="3" type="ORF">CLV63_13117</name>
</gene>
<accession>A0A2P8CR68</accession>
<feature type="compositionally biased region" description="Basic and acidic residues" evidence="2">
    <location>
        <begin position="57"/>
        <end position="66"/>
    </location>
</feature>
<dbReference type="EMBL" id="PYGA01000031">
    <property type="protein sequence ID" value="PSK87464.1"/>
    <property type="molecule type" value="Genomic_DNA"/>
</dbReference>
<evidence type="ECO:0000313" key="3">
    <source>
        <dbReference type="EMBL" id="PSK87464.1"/>
    </source>
</evidence>
<dbReference type="Proteomes" id="UP000240542">
    <property type="component" value="Unassembled WGS sequence"/>
</dbReference>
<protein>
    <submittedName>
        <fullName evidence="3">Tetratricopeptide repeat protein</fullName>
    </submittedName>
</protein>
<organism evidence="3 4">
    <name type="scientific">Murinocardiopsis flavida</name>
    <dbReference type="NCBI Taxonomy" id="645275"/>
    <lineage>
        <taxon>Bacteria</taxon>
        <taxon>Bacillati</taxon>
        <taxon>Actinomycetota</taxon>
        <taxon>Actinomycetes</taxon>
        <taxon>Streptosporangiales</taxon>
        <taxon>Nocardiopsidaceae</taxon>
        <taxon>Murinocardiopsis</taxon>
    </lineage>
</organism>
<proteinExistence type="predicted"/>
<feature type="region of interest" description="Disordered" evidence="2">
    <location>
        <begin position="57"/>
        <end position="81"/>
    </location>
</feature>
<feature type="repeat" description="TPR" evidence="1">
    <location>
        <begin position="272"/>
        <end position="305"/>
    </location>
</feature>